<dbReference type="PANTHER" id="PTHR43180:SF28">
    <property type="entry name" value="NAD(P)-BINDING ROSSMANN-FOLD SUPERFAMILY PROTEIN"/>
    <property type="match status" value="1"/>
</dbReference>
<evidence type="ECO:0000256" key="4">
    <source>
        <dbReference type="ARBA" id="ARBA00023027"/>
    </source>
</evidence>
<keyword evidence="3" id="KW-0560">Oxidoreductase</keyword>
<dbReference type="Proteomes" id="UP000279259">
    <property type="component" value="Unassembled WGS sequence"/>
</dbReference>
<evidence type="ECO:0000256" key="2">
    <source>
        <dbReference type="ARBA" id="ARBA00022857"/>
    </source>
</evidence>
<dbReference type="InterPro" id="IPR020904">
    <property type="entry name" value="Sc_DH/Rdtase_CS"/>
</dbReference>
<comment type="similarity">
    <text evidence="1">Belongs to the short-chain dehydrogenases/reductases (SDR) family.</text>
</comment>
<proteinExistence type="inferred from homology"/>
<dbReference type="EMBL" id="RSCD01000001">
    <property type="protein sequence ID" value="RSH95544.1"/>
    <property type="molecule type" value="Genomic_DNA"/>
</dbReference>
<dbReference type="AlphaFoldDB" id="A0A427YWV0"/>
<dbReference type="GO" id="GO:0008270">
    <property type="term" value="F:zinc ion binding"/>
    <property type="evidence" value="ECO:0007669"/>
    <property type="project" value="InterPro"/>
</dbReference>
<dbReference type="PRINTS" id="PR00081">
    <property type="entry name" value="GDHRDH"/>
</dbReference>
<gene>
    <name evidence="8" type="ORF">EHS25_000636</name>
</gene>
<dbReference type="InterPro" id="IPR036291">
    <property type="entry name" value="NAD(P)-bd_dom_sf"/>
</dbReference>
<keyword evidence="2" id="KW-0521">NADP</keyword>
<dbReference type="InterPro" id="IPR007219">
    <property type="entry name" value="XnlR_reg_dom"/>
</dbReference>
<reference evidence="8 9" key="1">
    <citation type="submission" date="2018-11" db="EMBL/GenBank/DDBJ databases">
        <title>Genome sequence of Saitozyma podzolica DSM 27192.</title>
        <authorList>
            <person name="Aliyu H."/>
            <person name="Gorte O."/>
            <person name="Ochsenreither K."/>
        </authorList>
    </citation>
    <scope>NUCLEOTIDE SEQUENCE [LARGE SCALE GENOMIC DNA]</scope>
    <source>
        <strain evidence="8 9">DSM 27192</strain>
    </source>
</reference>
<dbReference type="PROSITE" id="PS00061">
    <property type="entry name" value="ADH_SHORT"/>
    <property type="match status" value="1"/>
</dbReference>
<evidence type="ECO:0000256" key="3">
    <source>
        <dbReference type="ARBA" id="ARBA00023002"/>
    </source>
</evidence>
<dbReference type="GO" id="GO:0016491">
    <property type="term" value="F:oxidoreductase activity"/>
    <property type="evidence" value="ECO:0007669"/>
    <property type="project" value="UniProtKB-KW"/>
</dbReference>
<organism evidence="8 9">
    <name type="scientific">Saitozyma podzolica</name>
    <dbReference type="NCBI Taxonomy" id="1890683"/>
    <lineage>
        <taxon>Eukaryota</taxon>
        <taxon>Fungi</taxon>
        <taxon>Dikarya</taxon>
        <taxon>Basidiomycota</taxon>
        <taxon>Agaricomycotina</taxon>
        <taxon>Tremellomycetes</taxon>
        <taxon>Tremellales</taxon>
        <taxon>Trimorphomycetaceae</taxon>
        <taxon>Saitozyma</taxon>
    </lineage>
</organism>
<evidence type="ECO:0000256" key="6">
    <source>
        <dbReference type="ARBA" id="ARBA00023242"/>
    </source>
</evidence>
<dbReference type="Pfam" id="PF00106">
    <property type="entry name" value="adh_short"/>
    <property type="match status" value="1"/>
</dbReference>
<evidence type="ECO:0000259" key="7">
    <source>
        <dbReference type="SMART" id="SM00906"/>
    </source>
</evidence>
<dbReference type="InterPro" id="IPR002347">
    <property type="entry name" value="SDR_fam"/>
</dbReference>
<keyword evidence="5" id="KW-0443">Lipid metabolism</keyword>
<feature type="domain" description="Xylanolytic transcriptional activator regulatory" evidence="7">
    <location>
        <begin position="641"/>
        <end position="725"/>
    </location>
</feature>
<dbReference type="CDD" id="cd05233">
    <property type="entry name" value="SDR_c"/>
    <property type="match status" value="1"/>
</dbReference>
<evidence type="ECO:0000256" key="1">
    <source>
        <dbReference type="ARBA" id="ARBA00006484"/>
    </source>
</evidence>
<evidence type="ECO:0000313" key="8">
    <source>
        <dbReference type="EMBL" id="RSH95544.1"/>
    </source>
</evidence>
<keyword evidence="4" id="KW-0520">NAD</keyword>
<evidence type="ECO:0000256" key="5">
    <source>
        <dbReference type="ARBA" id="ARBA00023098"/>
    </source>
</evidence>
<dbReference type="OrthoDB" id="25921at2759"/>
<protein>
    <recommendedName>
        <fullName evidence="7">Xylanolytic transcriptional activator regulatory domain-containing protein</fullName>
    </recommendedName>
</protein>
<dbReference type="STRING" id="1890683.A0A427YWV0"/>
<name>A0A427YWV0_9TREE</name>
<evidence type="ECO:0000313" key="9">
    <source>
        <dbReference type="Proteomes" id="UP000279259"/>
    </source>
</evidence>
<dbReference type="SMART" id="SM00906">
    <property type="entry name" value="Fungal_trans"/>
    <property type="match status" value="1"/>
</dbReference>
<dbReference type="SUPFAM" id="SSF51735">
    <property type="entry name" value="NAD(P)-binding Rossmann-fold domains"/>
    <property type="match status" value="1"/>
</dbReference>
<sequence length="982" mass="107735">MSVYSVMLQDTVGVITGAASGIGKAAVTRYALAGARTIYATDIEESELQEVAEGVTHEHPGIKVIGVRMDVAKSEEVEALVRRIVKESGRLDWFFANAGIVDVEAFNKTTVEQMVGERRLTRRVQPANCSSLYTSFKTHMFTVNTIGVFNCITWAARGMINTSEDKPRSGGSIVVTTSLASTFGGIGAPAYTTSKHATLGLLRSAAAQLMLARTGIRVNGVAPGPTRTQIGLHAMQSGAMSESARKALIDKGPKIEQAMMDAVAPPEEIADVAVFLSSRMSAGINGQNIATDRGLREAVHDFAGTAPNILLRWDSDFSYHKYSYTSQKPWISYAPSHRRSSQPTRPHQRRAMITVTPPQPSFSYLTPASGASGANANAIGSTRSARRVYGRGRTAWLIQSLATKISSVNDLRKRNEELLRRVKWLEEITAAAEPDLHDISSTLTGQVVTLRTPVSYQPRSQQPVVRDLNSLDQSLSDSSALMQSASASDWTLSVAMAASGLHPSIWSTLTRTRSPSSISDLPDMPSLEEALSIGKVIAMEHEPGHDLLELQDLEDDIRKSFEPGGLLDPLSGSRRFRCFISLHLAVEAGRSERDESQRTSTLRELALKEVSSVIQNEDLGCVQALGLLGLMSINDPRGPSLWQTVGAAARVAISVGIHRKDTIYLPTVAGLFPDLQLLQKHNERRRRVFWAIYSLDRLCMFTLGRPPALRDEDIDVEYPSDPGVPVGISVVVPRTAVARHTLEGRKLYGQISDSCYGVSVSPDRASQEKEALVRDLVGRTQAWYASSPLRAAFVPMSDWTIRRQMIMALHRPSPLIPQIPSSFIPTLLNSAMTSVELYDHYSTQKRVLVNWVHLHQLFTSCTSLVYCFREHSSRPDLVDYPSDVVQRWTARCRALLAKFSPKWPQSERYQAMFDDLAAPFGVEGCPPAPTGDIAIQEPLDVSIADQHGPIDFPIWSESAINTSPSQVMRGFWGDVSSLSDQM</sequence>
<dbReference type="GO" id="GO:0006629">
    <property type="term" value="P:lipid metabolic process"/>
    <property type="evidence" value="ECO:0007669"/>
    <property type="project" value="UniProtKB-KW"/>
</dbReference>
<accession>A0A427YWV0</accession>
<dbReference type="Pfam" id="PF04082">
    <property type="entry name" value="Fungal_trans"/>
    <property type="match status" value="1"/>
</dbReference>
<keyword evidence="9" id="KW-1185">Reference proteome</keyword>
<dbReference type="Gene3D" id="3.40.50.720">
    <property type="entry name" value="NAD(P)-binding Rossmann-like Domain"/>
    <property type="match status" value="1"/>
</dbReference>
<dbReference type="PANTHER" id="PTHR43180">
    <property type="entry name" value="3-OXOACYL-(ACYL-CARRIER-PROTEIN) REDUCTASE (AFU_ORTHOLOGUE AFUA_6G11210)"/>
    <property type="match status" value="1"/>
</dbReference>
<comment type="caution">
    <text evidence="8">The sequence shown here is derived from an EMBL/GenBank/DDBJ whole genome shotgun (WGS) entry which is preliminary data.</text>
</comment>
<keyword evidence="6" id="KW-0539">Nucleus</keyword>
<dbReference type="GO" id="GO:0003677">
    <property type="term" value="F:DNA binding"/>
    <property type="evidence" value="ECO:0007669"/>
    <property type="project" value="InterPro"/>
</dbReference>
<dbReference type="GO" id="GO:0006351">
    <property type="term" value="P:DNA-templated transcription"/>
    <property type="evidence" value="ECO:0007669"/>
    <property type="project" value="InterPro"/>
</dbReference>
<dbReference type="CDD" id="cd12148">
    <property type="entry name" value="fungal_TF_MHR"/>
    <property type="match status" value="1"/>
</dbReference>